<dbReference type="Gene3D" id="1.10.10.1890">
    <property type="entry name" value="Ska1 microtubule binding domain-like"/>
    <property type="match status" value="1"/>
</dbReference>
<evidence type="ECO:0000256" key="2">
    <source>
        <dbReference type="ARBA" id="ARBA00023054"/>
    </source>
</evidence>
<feature type="region of interest" description="Disordered" evidence="3">
    <location>
        <begin position="131"/>
        <end position="150"/>
    </location>
</feature>
<dbReference type="eggNOG" id="KOG4832">
    <property type="taxonomic scope" value="Eukaryota"/>
</dbReference>
<dbReference type="GO" id="GO:0007059">
    <property type="term" value="P:chromosome segregation"/>
    <property type="evidence" value="ECO:0000318"/>
    <property type="project" value="GO_Central"/>
</dbReference>
<dbReference type="Proteomes" id="UP000001357">
    <property type="component" value="Unassembled WGS sequence"/>
</dbReference>
<dbReference type="GO" id="GO:0008017">
    <property type="term" value="F:microtubule binding"/>
    <property type="evidence" value="ECO:0000318"/>
    <property type="project" value="GO_Central"/>
</dbReference>
<dbReference type="GO" id="GO:0000940">
    <property type="term" value="C:outer kinetochore"/>
    <property type="evidence" value="ECO:0000318"/>
    <property type="project" value="GO_Central"/>
</dbReference>
<evidence type="ECO:0000256" key="1">
    <source>
        <dbReference type="ARBA" id="ARBA00006836"/>
    </source>
</evidence>
<dbReference type="PANTHER" id="PTHR28573:SF1">
    <property type="entry name" value="SPINDLE AND KINETOCHORE-ASSOCIATED PROTEIN 1"/>
    <property type="match status" value="1"/>
</dbReference>
<sequence length="281" mass="31314">MAATTNIPTMDDVVMHFSKQINSLNRAQLFRMGDELIQNDGIVELLAALEGSLAAVEAQCADWENFLDAEERSLEPLQVLVDRAEAMQERLSFAKENLPAQLPTTQASAQQSHGAAPLQPMGQSTTQLNATGNARYQGNGSKKGTRGKGTKRTVALPTLAYLRVDEFNAIPKYMRNRATREELNALIDTITDVVTRKYEILQLQRSQMNDETLAHWHRFKESECHDTDAPGVFYFTEEDLRRMASTGTGHTKRDLPCLRTAGRLKEIRTGGCVRYVLQGSA</sequence>
<evidence type="ECO:0008006" key="6">
    <source>
        <dbReference type="Google" id="ProtNLM"/>
    </source>
</evidence>
<evidence type="ECO:0000313" key="4">
    <source>
        <dbReference type="EMBL" id="EDQ85647.1"/>
    </source>
</evidence>
<feature type="region of interest" description="Disordered" evidence="3">
    <location>
        <begin position="103"/>
        <end position="126"/>
    </location>
</feature>
<evidence type="ECO:0000313" key="5">
    <source>
        <dbReference type="Proteomes" id="UP000001357"/>
    </source>
</evidence>
<dbReference type="GO" id="GO:0051301">
    <property type="term" value="P:cell division"/>
    <property type="evidence" value="ECO:0007669"/>
    <property type="project" value="InterPro"/>
</dbReference>
<protein>
    <recommendedName>
        <fullName evidence="6">Spindle and kinetochore-associated protein 1</fullName>
    </recommendedName>
</protein>
<keyword evidence="5" id="KW-1185">Reference proteome</keyword>
<gene>
    <name evidence="4" type="ORF">MONBRDRAFT_34174</name>
</gene>
<dbReference type="AlphaFoldDB" id="A9VA06"/>
<dbReference type="EMBL" id="CH991572">
    <property type="protein sequence ID" value="EDQ85647.1"/>
    <property type="molecule type" value="Genomic_DNA"/>
</dbReference>
<dbReference type="KEGG" id="mbr:MONBRDRAFT_34174"/>
<comment type="similarity">
    <text evidence="1">Belongs to the SKA1 family.</text>
</comment>
<evidence type="ECO:0000256" key="3">
    <source>
        <dbReference type="SAM" id="MobiDB-lite"/>
    </source>
</evidence>
<dbReference type="InterPro" id="IPR009829">
    <property type="entry name" value="SKA1"/>
</dbReference>
<dbReference type="GO" id="GO:0005876">
    <property type="term" value="C:spindle microtubule"/>
    <property type="evidence" value="ECO:0000318"/>
    <property type="project" value="GO_Central"/>
</dbReference>
<reference evidence="4 5" key="1">
    <citation type="journal article" date="2008" name="Nature">
        <title>The genome of the choanoflagellate Monosiga brevicollis and the origin of metazoans.</title>
        <authorList>
            <consortium name="JGI Sequencing"/>
            <person name="King N."/>
            <person name="Westbrook M.J."/>
            <person name="Young S.L."/>
            <person name="Kuo A."/>
            <person name="Abedin M."/>
            <person name="Chapman J."/>
            <person name="Fairclough S."/>
            <person name="Hellsten U."/>
            <person name="Isogai Y."/>
            <person name="Letunic I."/>
            <person name="Marr M."/>
            <person name="Pincus D."/>
            <person name="Putnam N."/>
            <person name="Rokas A."/>
            <person name="Wright K.J."/>
            <person name="Zuzow R."/>
            <person name="Dirks W."/>
            <person name="Good M."/>
            <person name="Goodstein D."/>
            <person name="Lemons D."/>
            <person name="Li W."/>
            <person name="Lyons J.B."/>
            <person name="Morris A."/>
            <person name="Nichols S."/>
            <person name="Richter D.J."/>
            <person name="Salamov A."/>
            <person name="Bork P."/>
            <person name="Lim W.A."/>
            <person name="Manning G."/>
            <person name="Miller W.T."/>
            <person name="McGinnis W."/>
            <person name="Shapiro H."/>
            <person name="Tjian R."/>
            <person name="Grigoriev I.V."/>
            <person name="Rokhsar D."/>
        </authorList>
    </citation>
    <scope>NUCLEOTIDE SEQUENCE [LARGE SCALE GENOMIC DNA]</scope>
    <source>
        <strain evidence="5">MX1 / ATCC 50154</strain>
    </source>
</reference>
<dbReference type="RefSeq" id="XP_001749596.1">
    <property type="nucleotide sequence ID" value="XM_001749544.1"/>
</dbReference>
<dbReference type="FunFam" id="1.10.10.1890:FF:000002">
    <property type="entry name" value="Spindle and kinetochore-associated protein 1"/>
    <property type="match status" value="1"/>
</dbReference>
<dbReference type="InterPro" id="IPR042031">
    <property type="entry name" value="SKA1_MBD_sf"/>
</dbReference>
<organism evidence="4 5">
    <name type="scientific">Monosiga brevicollis</name>
    <name type="common">Choanoflagellate</name>
    <dbReference type="NCBI Taxonomy" id="81824"/>
    <lineage>
        <taxon>Eukaryota</taxon>
        <taxon>Choanoflagellata</taxon>
        <taxon>Craspedida</taxon>
        <taxon>Salpingoecidae</taxon>
        <taxon>Monosiga</taxon>
    </lineage>
</organism>
<feature type="compositionally biased region" description="Polar residues" evidence="3">
    <location>
        <begin position="103"/>
        <end position="113"/>
    </location>
</feature>
<dbReference type="InParanoid" id="A9VA06"/>
<feature type="compositionally biased region" description="Polar residues" evidence="3">
    <location>
        <begin position="131"/>
        <end position="140"/>
    </location>
</feature>
<name>A9VA06_MONBE</name>
<dbReference type="GO" id="GO:0031110">
    <property type="term" value="P:regulation of microtubule polymerization or depolymerization"/>
    <property type="evidence" value="ECO:0000318"/>
    <property type="project" value="GO_Central"/>
</dbReference>
<proteinExistence type="inferred from homology"/>
<dbReference type="FunCoup" id="A9VA06">
    <property type="interactions" value="168"/>
</dbReference>
<keyword evidence="2" id="KW-0175">Coiled coil</keyword>
<dbReference type="PANTHER" id="PTHR28573">
    <property type="entry name" value="SPINDLE AND KINETOCHORE-ASSOCIATED PROTEIN 1"/>
    <property type="match status" value="1"/>
</dbReference>
<dbReference type="STRING" id="81824.A9VA06"/>
<dbReference type="GO" id="GO:0000278">
    <property type="term" value="P:mitotic cell cycle"/>
    <property type="evidence" value="ECO:0000318"/>
    <property type="project" value="GO_Central"/>
</dbReference>
<dbReference type="GO" id="GO:0072686">
    <property type="term" value="C:mitotic spindle"/>
    <property type="evidence" value="ECO:0000318"/>
    <property type="project" value="GO_Central"/>
</dbReference>
<accession>A9VA06</accession>
<dbReference type="OMA" id="KESECHD"/>
<dbReference type="GeneID" id="5894825"/>
<dbReference type="Pfam" id="PF07160">
    <property type="entry name" value="SKA1"/>
    <property type="match status" value="1"/>
</dbReference>